<dbReference type="OrthoDB" id="3236156at2759"/>
<evidence type="ECO:0000313" key="4">
    <source>
        <dbReference type="Proteomes" id="UP000077266"/>
    </source>
</evidence>
<evidence type="ECO:0000256" key="2">
    <source>
        <dbReference type="SAM" id="MobiDB-lite"/>
    </source>
</evidence>
<dbReference type="InParanoid" id="A0A165BSA2"/>
<sequence length="459" mass="50788">MASAKAKDASRAHAQKGREALARIRAERNSGKENEPRVSHRTVEKLETKLTDASSKVAMLQERTNMLEHQRDAHAQAKRRQQSASEAERSALLTAHAETVAGLSLAIATLEGRLSVADTTILELRKKLKAAEMRLDRFEKAREDFCERTTAKKVREATTLHMKISGRYTDPVRDLVANLVCLANVPTEHVPLVIQLVADCAGLTLSPARLVSPTSARRFVREVGLGSEIQAAEGINKESVSSLCFGADGTSDRKMQFMARHITAMYADGSSEMFCLGVERPVDHTAAVTHAGWLNSVDGLADAHDGAAAAIDAPDTDKFTRERFWKKFVASNSDHASDMGSTNNMLVWTRDDQLILFRDVDILEAMDPEKYQDNRSAELVSVVRDIGGSSVWNGLSDEARALHLQRLDQRIARRLGLESFNALSPEEQAEERVFRREQKLRHAGSDKGKEWGYMGAQNS</sequence>
<keyword evidence="4" id="KW-1185">Reference proteome</keyword>
<dbReference type="Proteomes" id="UP000077266">
    <property type="component" value="Unassembled WGS sequence"/>
</dbReference>
<dbReference type="AlphaFoldDB" id="A0A165BSA2"/>
<accession>A0A165BSA2</accession>
<keyword evidence="1" id="KW-0175">Coiled coil</keyword>
<evidence type="ECO:0000256" key="1">
    <source>
        <dbReference type="SAM" id="Coils"/>
    </source>
</evidence>
<gene>
    <name evidence="3" type="ORF">EXIGLDRAFT_704203</name>
</gene>
<proteinExistence type="predicted"/>
<dbReference type="STRING" id="1314781.A0A165BSA2"/>
<feature type="region of interest" description="Disordered" evidence="2">
    <location>
        <begin position="69"/>
        <end position="89"/>
    </location>
</feature>
<dbReference type="EMBL" id="KV426412">
    <property type="protein sequence ID" value="KZV81154.1"/>
    <property type="molecule type" value="Genomic_DNA"/>
</dbReference>
<feature type="region of interest" description="Disordered" evidence="2">
    <location>
        <begin position="1"/>
        <end position="45"/>
    </location>
</feature>
<evidence type="ECO:0000313" key="3">
    <source>
        <dbReference type="EMBL" id="KZV81154.1"/>
    </source>
</evidence>
<name>A0A165BSA2_EXIGL</name>
<organism evidence="3 4">
    <name type="scientific">Exidia glandulosa HHB12029</name>
    <dbReference type="NCBI Taxonomy" id="1314781"/>
    <lineage>
        <taxon>Eukaryota</taxon>
        <taxon>Fungi</taxon>
        <taxon>Dikarya</taxon>
        <taxon>Basidiomycota</taxon>
        <taxon>Agaricomycotina</taxon>
        <taxon>Agaricomycetes</taxon>
        <taxon>Auriculariales</taxon>
        <taxon>Exidiaceae</taxon>
        <taxon>Exidia</taxon>
    </lineage>
</organism>
<feature type="region of interest" description="Disordered" evidence="2">
    <location>
        <begin position="440"/>
        <end position="459"/>
    </location>
</feature>
<reference evidence="3 4" key="1">
    <citation type="journal article" date="2016" name="Mol. Biol. Evol.">
        <title>Comparative Genomics of Early-Diverging Mushroom-Forming Fungi Provides Insights into the Origins of Lignocellulose Decay Capabilities.</title>
        <authorList>
            <person name="Nagy L.G."/>
            <person name="Riley R."/>
            <person name="Tritt A."/>
            <person name="Adam C."/>
            <person name="Daum C."/>
            <person name="Floudas D."/>
            <person name="Sun H."/>
            <person name="Yadav J.S."/>
            <person name="Pangilinan J."/>
            <person name="Larsson K.H."/>
            <person name="Matsuura K."/>
            <person name="Barry K."/>
            <person name="Labutti K."/>
            <person name="Kuo R."/>
            <person name="Ohm R.A."/>
            <person name="Bhattacharya S.S."/>
            <person name="Shirouzu T."/>
            <person name="Yoshinaga Y."/>
            <person name="Martin F.M."/>
            <person name="Grigoriev I.V."/>
            <person name="Hibbett D.S."/>
        </authorList>
    </citation>
    <scope>NUCLEOTIDE SEQUENCE [LARGE SCALE GENOMIC DNA]</scope>
    <source>
        <strain evidence="3 4">HHB12029</strain>
    </source>
</reference>
<protein>
    <submittedName>
        <fullName evidence="3">Uncharacterized protein</fullName>
    </submittedName>
</protein>
<feature type="coiled-coil region" evidence="1">
    <location>
        <begin position="121"/>
        <end position="148"/>
    </location>
</feature>